<dbReference type="AlphaFoldDB" id="A0A928Z1Z0"/>
<feature type="compositionally biased region" description="Polar residues" evidence="1">
    <location>
        <begin position="92"/>
        <end position="102"/>
    </location>
</feature>
<accession>A0A928Z1Z0</accession>
<proteinExistence type="predicted"/>
<dbReference type="RefSeq" id="WP_264323326.1">
    <property type="nucleotide sequence ID" value="NZ_JADEXQ010000004.1"/>
</dbReference>
<feature type="compositionally biased region" description="Polar residues" evidence="1">
    <location>
        <begin position="24"/>
        <end position="35"/>
    </location>
</feature>
<sequence>MKQLLQWSITSVMLLSITACGSAPPNTNTESSNETASAPASPGVVASPSSSPQPRESASPKSEKSPTTQAKAPGNTAPNQSIPATKSPAPAPQTSPVKQIAASSSQQEITVYRLDNQCEDFVAQKVTVPQNDAPNEVVGKVIANSNGPDFKIENYRIRVNNGTATIDLRLPPDAKRPFTAMSTCEQRSLLGSMQKTLTSNPNLKINSVRFTDGKEELVF</sequence>
<comment type="caution">
    <text evidence="3">The sequence shown here is derived from an EMBL/GenBank/DDBJ whole genome shotgun (WGS) entry which is preliminary data.</text>
</comment>
<organism evidence="3 4">
    <name type="scientific">Romeriopsis navalis LEGE 11480</name>
    <dbReference type="NCBI Taxonomy" id="2777977"/>
    <lineage>
        <taxon>Bacteria</taxon>
        <taxon>Bacillati</taxon>
        <taxon>Cyanobacteriota</taxon>
        <taxon>Cyanophyceae</taxon>
        <taxon>Leptolyngbyales</taxon>
        <taxon>Leptolyngbyaceae</taxon>
        <taxon>Romeriopsis</taxon>
        <taxon>Romeriopsis navalis</taxon>
    </lineage>
</organism>
<dbReference type="EMBL" id="JADEXQ010000004">
    <property type="protein sequence ID" value="MBE9028502.1"/>
    <property type="molecule type" value="Genomic_DNA"/>
</dbReference>
<name>A0A928Z1Z0_9CYAN</name>
<dbReference type="Proteomes" id="UP000625316">
    <property type="component" value="Unassembled WGS sequence"/>
</dbReference>
<protein>
    <submittedName>
        <fullName evidence="3">Sporulation/spore germination protein</fullName>
    </submittedName>
</protein>
<feature type="region of interest" description="Disordered" evidence="1">
    <location>
        <begin position="21"/>
        <end position="102"/>
    </location>
</feature>
<feature type="compositionally biased region" description="Low complexity" evidence="1">
    <location>
        <begin position="36"/>
        <end position="52"/>
    </location>
</feature>
<evidence type="ECO:0000256" key="1">
    <source>
        <dbReference type="SAM" id="MobiDB-lite"/>
    </source>
</evidence>
<evidence type="ECO:0000256" key="2">
    <source>
        <dbReference type="SAM" id="SignalP"/>
    </source>
</evidence>
<feature type="chain" id="PRO_5036841009" evidence="2">
    <location>
        <begin position="23"/>
        <end position="219"/>
    </location>
</feature>
<keyword evidence="4" id="KW-1185">Reference proteome</keyword>
<gene>
    <name evidence="3" type="ORF">IQ266_01865</name>
</gene>
<reference evidence="3" key="1">
    <citation type="submission" date="2020-10" db="EMBL/GenBank/DDBJ databases">
        <authorList>
            <person name="Castelo-Branco R."/>
            <person name="Eusebio N."/>
            <person name="Adriana R."/>
            <person name="Vieira A."/>
            <person name="Brugerolle De Fraissinette N."/>
            <person name="Rezende De Castro R."/>
            <person name="Schneider M.P."/>
            <person name="Vasconcelos V."/>
            <person name="Leao P.N."/>
        </authorList>
    </citation>
    <scope>NUCLEOTIDE SEQUENCE</scope>
    <source>
        <strain evidence="3">LEGE 11480</strain>
    </source>
</reference>
<evidence type="ECO:0000313" key="4">
    <source>
        <dbReference type="Proteomes" id="UP000625316"/>
    </source>
</evidence>
<evidence type="ECO:0000313" key="3">
    <source>
        <dbReference type="EMBL" id="MBE9028502.1"/>
    </source>
</evidence>
<feature type="signal peptide" evidence="2">
    <location>
        <begin position="1"/>
        <end position="22"/>
    </location>
</feature>
<feature type="compositionally biased region" description="Polar residues" evidence="1">
    <location>
        <begin position="53"/>
        <end position="84"/>
    </location>
</feature>
<keyword evidence="2" id="KW-0732">Signal</keyword>
<dbReference type="PROSITE" id="PS51257">
    <property type="entry name" value="PROKAR_LIPOPROTEIN"/>
    <property type="match status" value="1"/>
</dbReference>